<keyword evidence="2" id="KW-1185">Reference proteome</keyword>
<dbReference type="RefSeq" id="WP_068913114.1">
    <property type="nucleotide sequence ID" value="NZ_MBEW02000016.1"/>
</dbReference>
<evidence type="ECO:0000313" key="1">
    <source>
        <dbReference type="EMBL" id="RDY20934.1"/>
    </source>
</evidence>
<evidence type="ECO:0008006" key="3">
    <source>
        <dbReference type="Google" id="ProtNLM"/>
    </source>
</evidence>
<evidence type="ECO:0000313" key="2">
    <source>
        <dbReference type="Proteomes" id="UP000093352"/>
    </source>
</evidence>
<sequence length="77" mass="9110">MDIKQSLNNSEKYIIDMRRHFHAHPEPSFKEFETTKKIAEELEKMGIEYEIPQEEPKTGVIGHITKKWCRCICSICN</sequence>
<protein>
    <recommendedName>
        <fullName evidence="3">Amidohydrolase</fullName>
    </recommendedName>
</protein>
<dbReference type="STRING" id="1871336.BBG48_09550"/>
<dbReference type="EMBL" id="MBEW02000016">
    <property type="protein sequence ID" value="RDY20934.1"/>
    <property type="molecule type" value="Genomic_DNA"/>
</dbReference>
<dbReference type="AlphaFoldDB" id="A0A371IKE2"/>
<proteinExistence type="predicted"/>
<dbReference type="Gene3D" id="3.40.630.10">
    <property type="entry name" value="Zn peptidases"/>
    <property type="match status" value="1"/>
</dbReference>
<dbReference type="Proteomes" id="UP000093352">
    <property type="component" value="Unassembled WGS sequence"/>
</dbReference>
<dbReference type="PANTHER" id="PTHR11014:SF63">
    <property type="entry name" value="METALLOPEPTIDASE, PUTATIVE (AFU_ORTHOLOGUE AFUA_6G09600)-RELATED"/>
    <property type="match status" value="1"/>
</dbReference>
<gene>
    <name evidence="1" type="ORF">BBG48_007325</name>
</gene>
<dbReference type="InterPro" id="IPR017439">
    <property type="entry name" value="Amidohydrolase"/>
</dbReference>
<dbReference type="SUPFAM" id="SSF53187">
    <property type="entry name" value="Zn-dependent exopeptidases"/>
    <property type="match status" value="1"/>
</dbReference>
<reference evidence="1 2" key="1">
    <citation type="journal article" date="2016" name="Genome Announc.">
        <title>Draft Genome Sequence of Criibacterium bergeronii gen. nov., sp. nov., Strain CCRI-22567T, Isolated from a Vaginal Sample from a Woman with Bacterial Vaginosis.</title>
        <authorList>
            <person name="Maheux A.F."/>
            <person name="Berube E."/>
            <person name="Boudreau D.K."/>
            <person name="Raymond F."/>
            <person name="Corbeil J."/>
            <person name="Roy P.H."/>
            <person name="Boissinot M."/>
            <person name="Omar R.F."/>
        </authorList>
    </citation>
    <scope>NUCLEOTIDE SEQUENCE [LARGE SCALE GENOMIC DNA]</scope>
    <source>
        <strain evidence="1 2">CCRI-22567</strain>
    </source>
</reference>
<organism evidence="1 2">
    <name type="scientific">Criibacterium bergeronii</name>
    <dbReference type="NCBI Taxonomy" id="1871336"/>
    <lineage>
        <taxon>Bacteria</taxon>
        <taxon>Bacillati</taxon>
        <taxon>Bacillota</taxon>
        <taxon>Clostridia</taxon>
        <taxon>Peptostreptococcales</taxon>
        <taxon>Filifactoraceae</taxon>
        <taxon>Criibacterium</taxon>
    </lineage>
</organism>
<dbReference type="GO" id="GO:0016787">
    <property type="term" value="F:hydrolase activity"/>
    <property type="evidence" value="ECO:0007669"/>
    <property type="project" value="InterPro"/>
</dbReference>
<accession>A0A371IKE2</accession>
<dbReference type="PANTHER" id="PTHR11014">
    <property type="entry name" value="PEPTIDASE M20 FAMILY MEMBER"/>
    <property type="match status" value="1"/>
</dbReference>
<name>A0A371IKE2_9FIRM</name>
<comment type="caution">
    <text evidence="1">The sequence shown here is derived from an EMBL/GenBank/DDBJ whole genome shotgun (WGS) entry which is preliminary data.</text>
</comment>